<accession>A0A1Y2MTD4</accession>
<keyword evidence="2" id="KW-1185">Reference proteome</keyword>
<sequence>MNPHLLEERVATVSGGPGLADTARARLVAHKATADACRHRTTERRAELERALAGDSTGHALDLMLELDALERVQDRIDHRLAELCDALSEPRSPRYGDAQPI</sequence>
<proteinExistence type="predicted"/>
<protein>
    <submittedName>
        <fullName evidence="1">Uncharacterized protein</fullName>
    </submittedName>
</protein>
<evidence type="ECO:0000313" key="2">
    <source>
        <dbReference type="Proteomes" id="UP000194360"/>
    </source>
</evidence>
<organism evidence="1 2">
    <name type="scientific">Pseudonocardia autotrophica</name>
    <name type="common">Amycolata autotrophica</name>
    <name type="synonym">Nocardia autotrophica</name>
    <dbReference type="NCBI Taxonomy" id="2074"/>
    <lineage>
        <taxon>Bacteria</taxon>
        <taxon>Bacillati</taxon>
        <taxon>Actinomycetota</taxon>
        <taxon>Actinomycetes</taxon>
        <taxon>Pseudonocardiales</taxon>
        <taxon>Pseudonocardiaceae</taxon>
        <taxon>Pseudonocardia</taxon>
    </lineage>
</organism>
<reference evidence="1 2" key="1">
    <citation type="submission" date="2016-09" db="EMBL/GenBank/DDBJ databases">
        <title>Pseudonocardia autotrophica DSM535, a candidate organism with high potential of specific P450 cytochromes.</title>
        <authorList>
            <person name="Grumaz C."/>
            <person name="Vainshtein Y."/>
            <person name="Kirstahler P."/>
            <person name="Sohn K."/>
        </authorList>
    </citation>
    <scope>NUCLEOTIDE SEQUENCE [LARGE SCALE GENOMIC DNA]</scope>
    <source>
        <strain evidence="1 2">DSM 535</strain>
    </source>
</reference>
<comment type="caution">
    <text evidence="1">The sequence shown here is derived from an EMBL/GenBank/DDBJ whole genome shotgun (WGS) entry which is preliminary data.</text>
</comment>
<dbReference type="AlphaFoldDB" id="A0A1Y2MTD4"/>
<dbReference type="Proteomes" id="UP000194360">
    <property type="component" value="Unassembled WGS sequence"/>
</dbReference>
<dbReference type="OrthoDB" id="3575300at2"/>
<evidence type="ECO:0000313" key="1">
    <source>
        <dbReference type="EMBL" id="OSY38456.1"/>
    </source>
</evidence>
<dbReference type="EMBL" id="MIGB01000022">
    <property type="protein sequence ID" value="OSY38456.1"/>
    <property type="molecule type" value="Genomic_DNA"/>
</dbReference>
<dbReference type="RefSeq" id="WP_085914177.1">
    <property type="nucleotide sequence ID" value="NZ_AP018920.1"/>
</dbReference>
<dbReference type="STRING" id="2074.BG845_03972"/>
<name>A0A1Y2MTD4_PSEAH</name>
<gene>
    <name evidence="1" type="ORF">BG845_03972</name>
</gene>